<sequence length="101" mass="11348">MTSAKSNKAVSYYRSFGAVKEAQYGVLGRAYVKLLPTSCFQLLQTNCKGSWVVYVNALVNQVIRRLPLPKICSVCTKGVRVRLQIHYLTEASQYDEKSGVR</sequence>
<evidence type="ECO:0000313" key="1">
    <source>
        <dbReference type="EMBL" id="KAJ1108335.1"/>
    </source>
</evidence>
<evidence type="ECO:0000313" key="2">
    <source>
        <dbReference type="Proteomes" id="UP001066276"/>
    </source>
</evidence>
<dbReference type="AlphaFoldDB" id="A0AAV7N6M8"/>
<proteinExistence type="predicted"/>
<keyword evidence="2" id="KW-1185">Reference proteome</keyword>
<reference evidence="1" key="1">
    <citation type="journal article" date="2022" name="bioRxiv">
        <title>Sequencing and chromosome-scale assembly of the giantPleurodeles waltlgenome.</title>
        <authorList>
            <person name="Brown T."/>
            <person name="Elewa A."/>
            <person name="Iarovenko S."/>
            <person name="Subramanian E."/>
            <person name="Araus A.J."/>
            <person name="Petzold A."/>
            <person name="Susuki M."/>
            <person name="Suzuki K.-i.T."/>
            <person name="Hayashi T."/>
            <person name="Toyoda A."/>
            <person name="Oliveira C."/>
            <person name="Osipova E."/>
            <person name="Leigh N.D."/>
            <person name="Simon A."/>
            <person name="Yun M.H."/>
        </authorList>
    </citation>
    <scope>NUCLEOTIDE SEQUENCE</scope>
    <source>
        <strain evidence="1">20211129_DDA</strain>
        <tissue evidence="1">Liver</tissue>
    </source>
</reference>
<dbReference type="Proteomes" id="UP001066276">
    <property type="component" value="Chromosome 9"/>
</dbReference>
<name>A0AAV7N6M8_PLEWA</name>
<comment type="caution">
    <text evidence="1">The sequence shown here is derived from an EMBL/GenBank/DDBJ whole genome shotgun (WGS) entry which is preliminary data.</text>
</comment>
<protein>
    <submittedName>
        <fullName evidence="1">Uncharacterized protein</fullName>
    </submittedName>
</protein>
<gene>
    <name evidence="1" type="ORF">NDU88_005711</name>
</gene>
<dbReference type="EMBL" id="JANPWB010000013">
    <property type="protein sequence ID" value="KAJ1108335.1"/>
    <property type="molecule type" value="Genomic_DNA"/>
</dbReference>
<organism evidence="1 2">
    <name type="scientific">Pleurodeles waltl</name>
    <name type="common">Iberian ribbed newt</name>
    <dbReference type="NCBI Taxonomy" id="8319"/>
    <lineage>
        <taxon>Eukaryota</taxon>
        <taxon>Metazoa</taxon>
        <taxon>Chordata</taxon>
        <taxon>Craniata</taxon>
        <taxon>Vertebrata</taxon>
        <taxon>Euteleostomi</taxon>
        <taxon>Amphibia</taxon>
        <taxon>Batrachia</taxon>
        <taxon>Caudata</taxon>
        <taxon>Salamandroidea</taxon>
        <taxon>Salamandridae</taxon>
        <taxon>Pleurodelinae</taxon>
        <taxon>Pleurodeles</taxon>
    </lineage>
</organism>
<accession>A0AAV7N6M8</accession>